<accession>A0A8J3GCG7</accession>
<dbReference type="EMBL" id="BMXF01000010">
    <property type="protein sequence ID" value="GHB88938.1"/>
    <property type="molecule type" value="Genomic_DNA"/>
</dbReference>
<evidence type="ECO:0000256" key="1">
    <source>
        <dbReference type="SAM" id="Phobius"/>
    </source>
</evidence>
<protein>
    <submittedName>
        <fullName evidence="2">Uncharacterized protein</fullName>
    </submittedName>
</protein>
<keyword evidence="1" id="KW-0812">Transmembrane</keyword>
<name>A0A8J3GCG7_9BACT</name>
<gene>
    <name evidence="2" type="ORF">GCM10007390_51330</name>
</gene>
<comment type="caution">
    <text evidence="2">The sequence shown here is derived from an EMBL/GenBank/DDBJ whole genome shotgun (WGS) entry which is preliminary data.</text>
</comment>
<proteinExistence type="predicted"/>
<evidence type="ECO:0000313" key="2">
    <source>
        <dbReference type="EMBL" id="GHB88938.1"/>
    </source>
</evidence>
<dbReference type="RefSeq" id="WP_189569266.1">
    <property type="nucleotide sequence ID" value="NZ_BMXF01000010.1"/>
</dbReference>
<reference evidence="2 3" key="1">
    <citation type="journal article" date="2014" name="Int. J. Syst. Evol. Microbiol.">
        <title>Complete genome sequence of Corynebacterium casei LMG S-19264T (=DSM 44701T), isolated from a smear-ripened cheese.</title>
        <authorList>
            <consortium name="US DOE Joint Genome Institute (JGI-PGF)"/>
            <person name="Walter F."/>
            <person name="Albersmeier A."/>
            <person name="Kalinowski J."/>
            <person name="Ruckert C."/>
        </authorList>
    </citation>
    <scope>NUCLEOTIDE SEQUENCE [LARGE SCALE GENOMIC DNA]</scope>
    <source>
        <strain evidence="2 3">KCTC 12866</strain>
    </source>
</reference>
<keyword evidence="1" id="KW-1133">Transmembrane helix</keyword>
<sequence>MNTHHSPSANPYRDFAVKTLREAPEKLPATLRTLVIYYVLPLSLHPGLLLSVALMVPIVDCALIFLTQPKFSLQQLNDP</sequence>
<evidence type="ECO:0000313" key="3">
    <source>
        <dbReference type="Proteomes" id="UP000598271"/>
    </source>
</evidence>
<keyword evidence="3" id="KW-1185">Reference proteome</keyword>
<organism evidence="2 3">
    <name type="scientific">Persicitalea jodogahamensis</name>
    <dbReference type="NCBI Taxonomy" id="402147"/>
    <lineage>
        <taxon>Bacteria</taxon>
        <taxon>Pseudomonadati</taxon>
        <taxon>Bacteroidota</taxon>
        <taxon>Cytophagia</taxon>
        <taxon>Cytophagales</taxon>
        <taxon>Spirosomataceae</taxon>
        <taxon>Persicitalea</taxon>
    </lineage>
</organism>
<dbReference type="AlphaFoldDB" id="A0A8J3GCG7"/>
<dbReference type="Proteomes" id="UP000598271">
    <property type="component" value="Unassembled WGS sequence"/>
</dbReference>
<keyword evidence="1" id="KW-0472">Membrane</keyword>
<feature type="transmembrane region" description="Helical" evidence="1">
    <location>
        <begin position="47"/>
        <end position="66"/>
    </location>
</feature>